<feature type="transmembrane region" description="Helical" evidence="1">
    <location>
        <begin position="70"/>
        <end position="90"/>
    </location>
</feature>
<feature type="transmembrane region" description="Helical" evidence="1">
    <location>
        <begin position="96"/>
        <end position="116"/>
    </location>
</feature>
<keyword evidence="1" id="KW-0472">Membrane</keyword>
<proteinExistence type="predicted"/>
<dbReference type="Proteomes" id="UP000037035">
    <property type="component" value="Unassembled WGS sequence"/>
</dbReference>
<keyword evidence="3" id="KW-1185">Reference proteome</keyword>
<comment type="caution">
    <text evidence="2">The sequence shown here is derived from an EMBL/GenBank/DDBJ whole genome shotgun (WGS) entry which is preliminary data.</text>
</comment>
<evidence type="ECO:0000313" key="2">
    <source>
        <dbReference type="EMBL" id="KNZ47042.1"/>
    </source>
</evidence>
<gene>
    <name evidence="2" type="ORF">VP01_6721g1</name>
</gene>
<accession>A0A0L6UFK6</accession>
<dbReference type="EMBL" id="LAVV01012075">
    <property type="protein sequence ID" value="KNZ47042.1"/>
    <property type="molecule type" value="Genomic_DNA"/>
</dbReference>
<keyword evidence="1" id="KW-0812">Transmembrane</keyword>
<reference evidence="2 3" key="1">
    <citation type="submission" date="2015-08" db="EMBL/GenBank/DDBJ databases">
        <title>Next Generation Sequencing and Analysis of the Genome of Puccinia sorghi L Schw, the Causal Agent of Maize Common Rust.</title>
        <authorList>
            <person name="Rochi L."/>
            <person name="Burguener G."/>
            <person name="Darino M."/>
            <person name="Turjanski A."/>
            <person name="Kreff E."/>
            <person name="Dieguez M.J."/>
            <person name="Sacco F."/>
        </authorList>
    </citation>
    <scope>NUCLEOTIDE SEQUENCE [LARGE SCALE GENOMIC DNA]</scope>
    <source>
        <strain evidence="2 3">RO10H11247</strain>
    </source>
</reference>
<evidence type="ECO:0000256" key="1">
    <source>
        <dbReference type="SAM" id="Phobius"/>
    </source>
</evidence>
<keyword evidence="1" id="KW-1133">Transmembrane helix</keyword>
<sequence length="173" mass="20822">MWLKELYRDMQQIITPQFMCENNMHVKISKDNTANKRTRHSDRKFFYVNEQLNKKSLYIKWRMISSLKMFLDLWLWISCVSFVSIVFFVYFFPSFILFSLVIYYFVSSLLLHAQVFDQLFEHFGGGGCYGLSLSISIMYLEYACTFLFSKILLSWDGVKYSFPHSILFRRHPR</sequence>
<evidence type="ECO:0000313" key="3">
    <source>
        <dbReference type="Proteomes" id="UP000037035"/>
    </source>
</evidence>
<feature type="transmembrane region" description="Helical" evidence="1">
    <location>
        <begin position="128"/>
        <end position="153"/>
    </location>
</feature>
<name>A0A0L6UFK6_9BASI</name>
<dbReference type="AlphaFoldDB" id="A0A0L6UFK6"/>
<dbReference type="VEuPathDB" id="FungiDB:VP01_6721g1"/>
<organism evidence="2 3">
    <name type="scientific">Puccinia sorghi</name>
    <dbReference type="NCBI Taxonomy" id="27349"/>
    <lineage>
        <taxon>Eukaryota</taxon>
        <taxon>Fungi</taxon>
        <taxon>Dikarya</taxon>
        <taxon>Basidiomycota</taxon>
        <taxon>Pucciniomycotina</taxon>
        <taxon>Pucciniomycetes</taxon>
        <taxon>Pucciniales</taxon>
        <taxon>Pucciniaceae</taxon>
        <taxon>Puccinia</taxon>
    </lineage>
</organism>
<protein>
    <submittedName>
        <fullName evidence="2">Uncharacterized protein</fullName>
    </submittedName>
</protein>